<evidence type="ECO:0000259" key="4">
    <source>
        <dbReference type="SMART" id="SM00849"/>
    </source>
</evidence>
<dbReference type="InterPro" id="IPR001279">
    <property type="entry name" value="Metallo-B-lactamas"/>
</dbReference>
<dbReference type="CDD" id="cd07721">
    <property type="entry name" value="yflN-like_MBL-fold"/>
    <property type="match status" value="1"/>
</dbReference>
<dbReference type="OrthoDB" id="9802248at2"/>
<proteinExistence type="predicted"/>
<name>A0A3T1CZP2_9BACL</name>
<dbReference type="GO" id="GO:0016787">
    <property type="term" value="F:hydrolase activity"/>
    <property type="evidence" value="ECO:0007669"/>
    <property type="project" value="UniProtKB-KW"/>
</dbReference>
<dbReference type="KEGG" id="cohn:KCTCHS21_06700"/>
<evidence type="ECO:0000313" key="5">
    <source>
        <dbReference type="EMBL" id="BBI31271.1"/>
    </source>
</evidence>
<dbReference type="Pfam" id="PF00753">
    <property type="entry name" value="Lactamase_B"/>
    <property type="match status" value="1"/>
</dbReference>
<feature type="domain" description="Metallo-beta-lactamase" evidence="4">
    <location>
        <begin position="20"/>
        <end position="200"/>
    </location>
</feature>
<evidence type="ECO:0000313" key="6">
    <source>
        <dbReference type="Proteomes" id="UP000289856"/>
    </source>
</evidence>
<dbReference type="Gene3D" id="3.60.15.10">
    <property type="entry name" value="Ribonuclease Z/Hydroxyacylglutathione hydrolase-like"/>
    <property type="match status" value="1"/>
</dbReference>
<gene>
    <name evidence="5" type="primary">yybB</name>
    <name evidence="5" type="ORF">KCTCHS21_06700</name>
</gene>
<dbReference type="EMBL" id="AP019400">
    <property type="protein sequence ID" value="BBI31271.1"/>
    <property type="molecule type" value="Genomic_DNA"/>
</dbReference>
<evidence type="ECO:0000256" key="2">
    <source>
        <dbReference type="ARBA" id="ARBA00034301"/>
    </source>
</evidence>
<sequence>MKVRKISNHITKLEVGIGLKFSAWLVQGEDGVTIIDTGLPFMGKAILREAKKLGKVTAVLLTHGHGDHVGGLSYIAKEARIPVYAHKVELKYIEGKEPFPGKKKPEHLVEVGLVKPLPTDENHQLVPIQGLIPYHTPGHSPGHVVYYHPEDSVLISGDLFTSKRGKLQKPLKMFTPNMSEAIASGAIVRELKPSLVSITHSKDVYHAFDHIDQYLQQS</sequence>
<dbReference type="InterPro" id="IPR036866">
    <property type="entry name" value="RibonucZ/Hydroxyglut_hydro"/>
</dbReference>
<dbReference type="InterPro" id="IPR050855">
    <property type="entry name" value="NDM-1-like"/>
</dbReference>
<reference evidence="5 6" key="1">
    <citation type="submission" date="2019-01" db="EMBL/GenBank/DDBJ databases">
        <title>Complete genome sequence of Cohnella hallensis HS21 isolated from Korean fir (Abies koreana) rhizospheric soil.</title>
        <authorList>
            <person name="Jiang L."/>
            <person name="Kang S.W."/>
            <person name="Kim S."/>
            <person name="Jung J."/>
            <person name="Kim C.Y."/>
            <person name="Kim D.H."/>
            <person name="Kim S.W."/>
            <person name="Lee J."/>
        </authorList>
    </citation>
    <scope>NUCLEOTIDE SEQUENCE [LARGE SCALE GENOMIC DNA]</scope>
    <source>
        <strain evidence="5 6">HS21</strain>
    </source>
</reference>
<comment type="catalytic activity">
    <reaction evidence="1">
        <text>3',5'-cyclic CMP + H2O = CMP + H(+)</text>
        <dbReference type="Rhea" id="RHEA:72675"/>
        <dbReference type="ChEBI" id="CHEBI:15377"/>
        <dbReference type="ChEBI" id="CHEBI:15378"/>
        <dbReference type="ChEBI" id="CHEBI:58003"/>
        <dbReference type="ChEBI" id="CHEBI:60377"/>
    </reaction>
    <physiologicalReaction direction="left-to-right" evidence="1">
        <dbReference type="Rhea" id="RHEA:72676"/>
    </physiologicalReaction>
</comment>
<protein>
    <submittedName>
        <fullName evidence="5">Putative metallo-hydrolase YybB</fullName>
    </submittedName>
</protein>
<keyword evidence="5" id="KW-0378">Hydrolase</keyword>
<organism evidence="5 6">
    <name type="scientific">Cohnella abietis</name>
    <dbReference type="NCBI Taxonomy" id="2507935"/>
    <lineage>
        <taxon>Bacteria</taxon>
        <taxon>Bacillati</taxon>
        <taxon>Bacillota</taxon>
        <taxon>Bacilli</taxon>
        <taxon>Bacillales</taxon>
        <taxon>Paenibacillaceae</taxon>
        <taxon>Cohnella</taxon>
    </lineage>
</organism>
<dbReference type="PANTHER" id="PTHR42951:SF17">
    <property type="entry name" value="METALLO-BETA-LACTAMASE DOMAIN-CONTAINING PROTEIN"/>
    <property type="match status" value="1"/>
</dbReference>
<evidence type="ECO:0000256" key="1">
    <source>
        <dbReference type="ARBA" id="ARBA00034221"/>
    </source>
</evidence>
<dbReference type="PANTHER" id="PTHR42951">
    <property type="entry name" value="METALLO-BETA-LACTAMASE DOMAIN-CONTAINING"/>
    <property type="match status" value="1"/>
</dbReference>
<dbReference type="SMART" id="SM00849">
    <property type="entry name" value="Lactamase_B"/>
    <property type="match status" value="1"/>
</dbReference>
<comment type="catalytic activity">
    <reaction evidence="3">
        <text>3',5'-cyclic UMP + H2O = UMP + H(+)</text>
        <dbReference type="Rhea" id="RHEA:70575"/>
        <dbReference type="ChEBI" id="CHEBI:15377"/>
        <dbReference type="ChEBI" id="CHEBI:15378"/>
        <dbReference type="ChEBI" id="CHEBI:57865"/>
        <dbReference type="ChEBI" id="CHEBI:184387"/>
    </reaction>
    <physiologicalReaction direction="left-to-right" evidence="3">
        <dbReference type="Rhea" id="RHEA:70576"/>
    </physiologicalReaction>
</comment>
<accession>A0A3T1CZP2</accession>
<dbReference type="RefSeq" id="WP_130605121.1">
    <property type="nucleotide sequence ID" value="NZ_AP019400.1"/>
</dbReference>
<dbReference type="Proteomes" id="UP000289856">
    <property type="component" value="Chromosome"/>
</dbReference>
<dbReference type="AlphaFoldDB" id="A0A3T1CZP2"/>
<keyword evidence="6" id="KW-1185">Reference proteome</keyword>
<dbReference type="SUPFAM" id="SSF56281">
    <property type="entry name" value="Metallo-hydrolase/oxidoreductase"/>
    <property type="match status" value="1"/>
</dbReference>
<evidence type="ECO:0000256" key="3">
    <source>
        <dbReference type="ARBA" id="ARBA00048505"/>
    </source>
</evidence>
<comment type="function">
    <text evidence="2">Counteracts the endogenous Pycsar antiviral defense system. Phosphodiesterase that enables metal-dependent hydrolysis of host cyclic nucleotide Pycsar defense signals such as cCMP and cUMP.</text>
</comment>